<dbReference type="InterPro" id="IPR008147">
    <property type="entry name" value="Gln_synt_N"/>
</dbReference>
<evidence type="ECO:0000256" key="2">
    <source>
        <dbReference type="ARBA" id="ARBA00003117"/>
    </source>
</evidence>
<dbReference type="EMBL" id="BMIQ01000003">
    <property type="protein sequence ID" value="GGE03888.1"/>
    <property type="molecule type" value="Genomic_DNA"/>
</dbReference>
<evidence type="ECO:0000313" key="10">
    <source>
        <dbReference type="EMBL" id="GGE03888.1"/>
    </source>
</evidence>
<dbReference type="PROSITE" id="PS51987">
    <property type="entry name" value="GS_CATALYTIC"/>
    <property type="match status" value="1"/>
</dbReference>
<sequence length="440" mass="46334">MSDVPGLATLVTTDLAAITRGRPVSEARLARGGGTGIGWVPANLCLTAFNTIADPNPFGSIGDLRILPDLAARYATDKTSSPTRFDLVMGDIVTLDGKPWDCCPRQFLREALALLKAETGLSLLAAFEHEFQLDGAQSGAANHAFSFAALREADPFVPRLLAGLEEAGVEPELAFAEYGANQFEAVLAPADGLAAADRAVVLREMVRELARNLGRRASFTPKPGLDGVGNGVHIHISLVDAEGRPAGFDPAGPGRLSARGGAFFAGILAHLPALTAVTAPAEPSYYRLKPHNWSASYTWLGERDREATLRICPTVSFGGRDPAGQFNVEYRAADALANPYLALGALVRAGLEGLRAGLPAPPVVAGDPAEMSEAERAEKGLARLPESCAAALAALEADEVARGWFSPDLLASFLAVRHAERAAVAGLDQAAVCETYRMLY</sequence>
<proteinExistence type="inferred from homology"/>
<accession>A0A916ZMW6</accession>
<protein>
    <submittedName>
        <fullName evidence="10">Glutamine synthetase</fullName>
    </submittedName>
</protein>
<comment type="similarity">
    <text evidence="7 8">Belongs to the glutamine synthetase family.</text>
</comment>
<dbReference type="Gene3D" id="3.10.20.70">
    <property type="entry name" value="Glutamine synthetase, N-terminal domain"/>
    <property type="match status" value="1"/>
</dbReference>
<keyword evidence="4" id="KW-0547">Nucleotide-binding</keyword>
<evidence type="ECO:0000256" key="5">
    <source>
        <dbReference type="ARBA" id="ARBA00022840"/>
    </source>
</evidence>
<reference evidence="10" key="1">
    <citation type="journal article" date="2014" name="Int. J. Syst. Evol. Microbiol.">
        <title>Complete genome sequence of Corynebacterium casei LMG S-19264T (=DSM 44701T), isolated from a smear-ripened cheese.</title>
        <authorList>
            <consortium name="US DOE Joint Genome Institute (JGI-PGF)"/>
            <person name="Walter F."/>
            <person name="Albersmeier A."/>
            <person name="Kalinowski J."/>
            <person name="Ruckert C."/>
        </authorList>
    </citation>
    <scope>NUCLEOTIDE SEQUENCE</scope>
    <source>
        <strain evidence="10">CGMCC 1.15367</strain>
    </source>
</reference>
<evidence type="ECO:0000256" key="3">
    <source>
        <dbReference type="ARBA" id="ARBA00022598"/>
    </source>
</evidence>
<reference evidence="10" key="2">
    <citation type="submission" date="2020-09" db="EMBL/GenBank/DDBJ databases">
        <authorList>
            <person name="Sun Q."/>
            <person name="Zhou Y."/>
        </authorList>
    </citation>
    <scope>NUCLEOTIDE SEQUENCE</scope>
    <source>
        <strain evidence="10">CGMCC 1.15367</strain>
    </source>
</reference>
<name>A0A916ZMW6_9HYPH</name>
<dbReference type="SUPFAM" id="SSF55931">
    <property type="entry name" value="Glutamine synthetase/guanido kinase"/>
    <property type="match status" value="1"/>
</dbReference>
<keyword evidence="5" id="KW-0067">ATP-binding</keyword>
<evidence type="ECO:0000313" key="11">
    <source>
        <dbReference type="Proteomes" id="UP000644699"/>
    </source>
</evidence>
<evidence type="ECO:0000256" key="1">
    <source>
        <dbReference type="ARBA" id="ARBA00001946"/>
    </source>
</evidence>
<dbReference type="PANTHER" id="PTHR43785">
    <property type="entry name" value="GAMMA-GLUTAMYLPUTRESCINE SYNTHETASE"/>
    <property type="match status" value="1"/>
</dbReference>
<dbReference type="GO" id="GO:0004356">
    <property type="term" value="F:glutamine synthetase activity"/>
    <property type="evidence" value="ECO:0007669"/>
    <property type="project" value="InterPro"/>
</dbReference>
<dbReference type="PANTHER" id="PTHR43785:SF12">
    <property type="entry name" value="TYPE-1 GLUTAMINE SYNTHETASE 2"/>
    <property type="match status" value="1"/>
</dbReference>
<dbReference type="Pfam" id="PF00120">
    <property type="entry name" value="Gln-synt_C"/>
    <property type="match status" value="1"/>
</dbReference>
<evidence type="ECO:0000256" key="7">
    <source>
        <dbReference type="PROSITE-ProRule" id="PRU01331"/>
    </source>
</evidence>
<comment type="caution">
    <text evidence="10">The sequence shown here is derived from an EMBL/GenBank/DDBJ whole genome shotgun (WGS) entry which is preliminary data.</text>
</comment>
<dbReference type="Pfam" id="PF16952">
    <property type="entry name" value="Gln-synt_N_2"/>
    <property type="match status" value="1"/>
</dbReference>
<evidence type="ECO:0000256" key="6">
    <source>
        <dbReference type="ARBA" id="ARBA00023231"/>
    </source>
</evidence>
<keyword evidence="3" id="KW-0436">Ligase</keyword>
<evidence type="ECO:0000256" key="4">
    <source>
        <dbReference type="ARBA" id="ARBA00022741"/>
    </source>
</evidence>
<dbReference type="SMART" id="SM01230">
    <property type="entry name" value="Gln-synt_C"/>
    <property type="match status" value="1"/>
</dbReference>
<keyword evidence="11" id="KW-1185">Reference proteome</keyword>
<dbReference type="Gene3D" id="3.30.590.10">
    <property type="entry name" value="Glutamine synthetase/guanido kinase, catalytic domain"/>
    <property type="match status" value="1"/>
</dbReference>
<feature type="domain" description="GS catalytic" evidence="9">
    <location>
        <begin position="104"/>
        <end position="440"/>
    </location>
</feature>
<dbReference type="InterPro" id="IPR014746">
    <property type="entry name" value="Gln_synth/guanido_kin_cat_dom"/>
</dbReference>
<dbReference type="AlphaFoldDB" id="A0A916ZMW6"/>
<keyword evidence="6" id="KW-0535">Nitrogen fixation</keyword>
<dbReference type="RefSeq" id="WP_188908642.1">
    <property type="nucleotide sequence ID" value="NZ_BMIQ01000003.1"/>
</dbReference>
<comment type="function">
    <text evidence="2">Catalyzes the ATP-dependent biosynthesis of glutamine from glutamate and ammonia.</text>
</comment>
<dbReference type="GO" id="GO:0005524">
    <property type="term" value="F:ATP binding"/>
    <property type="evidence" value="ECO:0007669"/>
    <property type="project" value="UniProtKB-KW"/>
</dbReference>
<evidence type="ECO:0000259" key="9">
    <source>
        <dbReference type="PROSITE" id="PS51987"/>
    </source>
</evidence>
<organism evidence="10 11">
    <name type="scientific">Aureimonas endophytica</name>
    <dbReference type="NCBI Taxonomy" id="2027858"/>
    <lineage>
        <taxon>Bacteria</taxon>
        <taxon>Pseudomonadati</taxon>
        <taxon>Pseudomonadota</taxon>
        <taxon>Alphaproteobacteria</taxon>
        <taxon>Hyphomicrobiales</taxon>
        <taxon>Aurantimonadaceae</taxon>
        <taxon>Aureimonas</taxon>
    </lineage>
</organism>
<dbReference type="InterPro" id="IPR036651">
    <property type="entry name" value="Gln_synt_N_sf"/>
</dbReference>
<dbReference type="Proteomes" id="UP000644699">
    <property type="component" value="Unassembled WGS sequence"/>
</dbReference>
<comment type="cofactor">
    <cofactor evidence="1">
        <name>Mg(2+)</name>
        <dbReference type="ChEBI" id="CHEBI:18420"/>
    </cofactor>
</comment>
<gene>
    <name evidence="10" type="ORF">GCM10011390_23580</name>
</gene>
<dbReference type="GO" id="GO:0006542">
    <property type="term" value="P:glutamine biosynthetic process"/>
    <property type="evidence" value="ECO:0007669"/>
    <property type="project" value="InterPro"/>
</dbReference>
<dbReference type="InterPro" id="IPR008146">
    <property type="entry name" value="Gln_synth_cat_dom"/>
</dbReference>
<evidence type="ECO:0000256" key="8">
    <source>
        <dbReference type="RuleBase" id="RU000384"/>
    </source>
</evidence>